<dbReference type="GO" id="GO:0046872">
    <property type="term" value="F:metal ion binding"/>
    <property type="evidence" value="ECO:0007669"/>
    <property type="project" value="UniProtKB-KW"/>
</dbReference>
<organism evidence="12 13">
    <name type="scientific">Agaricus bisporus var. burnettii</name>
    <dbReference type="NCBI Taxonomy" id="192524"/>
    <lineage>
        <taxon>Eukaryota</taxon>
        <taxon>Fungi</taxon>
        <taxon>Dikarya</taxon>
        <taxon>Basidiomycota</taxon>
        <taxon>Agaricomycotina</taxon>
        <taxon>Agaricomycetes</taxon>
        <taxon>Agaricomycetidae</taxon>
        <taxon>Agaricales</taxon>
        <taxon>Agaricineae</taxon>
        <taxon>Agaricaceae</taxon>
        <taxon>Agaricus</taxon>
    </lineage>
</organism>
<evidence type="ECO:0000256" key="3">
    <source>
        <dbReference type="ARBA" id="ARBA00004963"/>
    </source>
</evidence>
<dbReference type="HAMAP" id="MF_01374">
    <property type="entry name" value="Glyoxalase_2"/>
    <property type="match status" value="1"/>
</dbReference>
<dbReference type="InterPro" id="IPR017782">
    <property type="entry name" value="Hydroxyacylglutathione_Hdrlase"/>
</dbReference>
<dbReference type="InterPro" id="IPR032282">
    <property type="entry name" value="HAGH_C"/>
</dbReference>
<comment type="cofactor">
    <cofactor evidence="2">
        <name>Zn(2+)</name>
        <dbReference type="ChEBI" id="CHEBI:29105"/>
    </cofactor>
</comment>
<evidence type="ECO:0000256" key="2">
    <source>
        <dbReference type="ARBA" id="ARBA00001947"/>
    </source>
</evidence>
<feature type="domain" description="Metallo-beta-lactamase" evidence="11">
    <location>
        <begin position="23"/>
        <end position="188"/>
    </location>
</feature>
<sequence length="277" mass="30256">MLLSRWSFLSARMKVVPVPVRQDNYAYLLIDTPSNKAAAVDVYDVDKVSAAAQSLGVSIVAAITTHWHDDHSGGNHEFGKKFPGLPIYGSKDKENVTNVSHPVGDNDEFKIGDNIHVKCLATPCHTQDSISYYVTDPTDSSHPGGVFTGDTLFIGGCGRFFEGSADEMGRALKYLGSLPDKTLVYNGHEYTTGNLAFAKAIEPDSPGIARLAQFVKDNDITTGKSTIGDEKDWNVFMRLSSPDVRKKTNAGPNTPDSDIMNSLREQKNNFRGELPKL</sequence>
<dbReference type="GO" id="GO:0004416">
    <property type="term" value="F:hydroxyacylglutathione hydrolase activity"/>
    <property type="evidence" value="ECO:0007669"/>
    <property type="project" value="UniProtKB-EC"/>
</dbReference>
<evidence type="ECO:0000259" key="11">
    <source>
        <dbReference type="SMART" id="SM00849"/>
    </source>
</evidence>
<evidence type="ECO:0000256" key="6">
    <source>
        <dbReference type="ARBA" id="ARBA00022723"/>
    </source>
</evidence>
<dbReference type="Pfam" id="PF00753">
    <property type="entry name" value="Lactamase_B"/>
    <property type="match status" value="1"/>
</dbReference>
<dbReference type="Pfam" id="PF16123">
    <property type="entry name" value="HAGH_C"/>
    <property type="match status" value="1"/>
</dbReference>
<evidence type="ECO:0000256" key="7">
    <source>
        <dbReference type="ARBA" id="ARBA00022801"/>
    </source>
</evidence>
<proteinExistence type="inferred from homology"/>
<evidence type="ECO:0000256" key="10">
    <source>
        <dbReference type="SAM" id="MobiDB-lite"/>
    </source>
</evidence>
<accession>A0A8H7F6U8</accession>
<dbReference type="InterPro" id="IPR001279">
    <property type="entry name" value="Metallo-B-lactamas"/>
</dbReference>
<comment type="caution">
    <text evidence="12">The sequence shown here is derived from an EMBL/GenBank/DDBJ whole genome shotgun (WGS) entry which is preliminary data.</text>
</comment>
<dbReference type="PANTHER" id="PTHR11935">
    <property type="entry name" value="BETA LACTAMASE DOMAIN"/>
    <property type="match status" value="1"/>
</dbReference>
<dbReference type="GO" id="GO:0019243">
    <property type="term" value="P:methylglyoxal catabolic process to D-lactate via S-lactoyl-glutathione"/>
    <property type="evidence" value="ECO:0007669"/>
    <property type="project" value="InterPro"/>
</dbReference>
<reference evidence="12 13" key="1">
    <citation type="journal article" name="Sci. Rep.">
        <title>Telomere-to-telomere assembled and centromere annotated genomes of the two main subspecies of the button mushroom Agaricus bisporus reveal especially polymorphic chromosome ends.</title>
        <authorList>
            <person name="Sonnenberg A.S.M."/>
            <person name="Sedaghat-Telgerd N."/>
            <person name="Lavrijssen B."/>
            <person name="Ohm R.A."/>
            <person name="Hendrickx P.M."/>
            <person name="Scholtmeijer K."/>
            <person name="Baars J.J.P."/>
            <person name="van Peer A."/>
        </authorList>
    </citation>
    <scope>NUCLEOTIDE SEQUENCE [LARGE SCALE GENOMIC DNA]</scope>
    <source>
        <strain evidence="12 13">H119_p4</strain>
    </source>
</reference>
<evidence type="ECO:0000256" key="4">
    <source>
        <dbReference type="ARBA" id="ARBA00006759"/>
    </source>
</evidence>
<evidence type="ECO:0000256" key="1">
    <source>
        <dbReference type="ARBA" id="ARBA00001623"/>
    </source>
</evidence>
<gene>
    <name evidence="12" type="ORF">Agabi119p4_3204</name>
</gene>
<dbReference type="SMART" id="SM00849">
    <property type="entry name" value="Lactamase_B"/>
    <property type="match status" value="1"/>
</dbReference>
<evidence type="ECO:0000313" key="13">
    <source>
        <dbReference type="Proteomes" id="UP000629468"/>
    </source>
</evidence>
<evidence type="ECO:0000313" key="12">
    <source>
        <dbReference type="EMBL" id="KAF7778859.1"/>
    </source>
</evidence>
<dbReference type="CDD" id="cd07723">
    <property type="entry name" value="hydroxyacylglutathione_hydrolase_MBL-fold"/>
    <property type="match status" value="1"/>
</dbReference>
<name>A0A8H7F6U8_AGABI</name>
<comment type="pathway">
    <text evidence="3">Secondary metabolite metabolism; methylglyoxal degradation; (R)-lactate from methylglyoxal: step 2/2.</text>
</comment>
<evidence type="ECO:0000256" key="9">
    <source>
        <dbReference type="ARBA" id="ARBA00031044"/>
    </source>
</evidence>
<dbReference type="NCBIfam" id="TIGR03413">
    <property type="entry name" value="GSH_gloB"/>
    <property type="match status" value="1"/>
</dbReference>
<dbReference type="Proteomes" id="UP000629468">
    <property type="component" value="Unassembled WGS sequence"/>
</dbReference>
<dbReference type="PANTHER" id="PTHR11935:SF94">
    <property type="entry name" value="TENZING NORGAY, ISOFORM C"/>
    <property type="match status" value="1"/>
</dbReference>
<comment type="catalytic activity">
    <reaction evidence="1">
        <text>an S-(2-hydroxyacyl)glutathione + H2O = a 2-hydroxy carboxylate + glutathione + H(+)</text>
        <dbReference type="Rhea" id="RHEA:21864"/>
        <dbReference type="ChEBI" id="CHEBI:15377"/>
        <dbReference type="ChEBI" id="CHEBI:15378"/>
        <dbReference type="ChEBI" id="CHEBI:57925"/>
        <dbReference type="ChEBI" id="CHEBI:58896"/>
        <dbReference type="ChEBI" id="CHEBI:71261"/>
        <dbReference type="EC" id="3.1.2.6"/>
    </reaction>
</comment>
<evidence type="ECO:0000256" key="5">
    <source>
        <dbReference type="ARBA" id="ARBA00011917"/>
    </source>
</evidence>
<dbReference type="SUPFAM" id="SSF56281">
    <property type="entry name" value="Metallo-hydrolase/oxidoreductase"/>
    <property type="match status" value="1"/>
</dbReference>
<dbReference type="InterPro" id="IPR036866">
    <property type="entry name" value="RibonucZ/Hydroxyglut_hydro"/>
</dbReference>
<comment type="similarity">
    <text evidence="4">Belongs to the metallo-beta-lactamase superfamily. Glyoxalase II family.</text>
</comment>
<dbReference type="AlphaFoldDB" id="A0A8H7F6U8"/>
<dbReference type="InterPro" id="IPR035680">
    <property type="entry name" value="Clx_II_MBL"/>
</dbReference>
<dbReference type="EMBL" id="JABXXO010000004">
    <property type="protein sequence ID" value="KAF7778859.1"/>
    <property type="molecule type" value="Genomic_DNA"/>
</dbReference>
<feature type="compositionally biased region" description="Polar residues" evidence="10">
    <location>
        <begin position="250"/>
        <end position="260"/>
    </location>
</feature>
<keyword evidence="7" id="KW-0378">Hydrolase</keyword>
<feature type="region of interest" description="Disordered" evidence="10">
    <location>
        <begin position="243"/>
        <end position="277"/>
    </location>
</feature>
<dbReference type="EC" id="3.1.2.6" evidence="5"/>
<keyword evidence="6" id="KW-0479">Metal-binding</keyword>
<keyword evidence="8" id="KW-0862">Zinc</keyword>
<dbReference type="UniPathway" id="UPA00619">
    <property type="reaction ID" value="UER00676"/>
</dbReference>
<evidence type="ECO:0000256" key="8">
    <source>
        <dbReference type="ARBA" id="ARBA00022833"/>
    </source>
</evidence>
<feature type="compositionally biased region" description="Basic and acidic residues" evidence="10">
    <location>
        <begin position="264"/>
        <end position="277"/>
    </location>
</feature>
<protein>
    <recommendedName>
        <fullName evidence="5">hydroxyacylglutathione hydrolase</fullName>
        <ecNumber evidence="5">3.1.2.6</ecNumber>
    </recommendedName>
    <alternativeName>
        <fullName evidence="9">Glyoxalase II</fullName>
    </alternativeName>
</protein>
<dbReference type="Gene3D" id="3.60.15.10">
    <property type="entry name" value="Ribonuclease Z/Hydroxyacylglutathione hydrolase-like"/>
    <property type="match status" value="1"/>
</dbReference>